<dbReference type="EMBL" id="CM008967">
    <property type="protein sequence ID" value="PNW82513.1"/>
    <property type="molecule type" value="Genomic_DNA"/>
</dbReference>
<feature type="chain" id="PRO_5014411140" evidence="3">
    <location>
        <begin position="24"/>
        <end position="825"/>
    </location>
</feature>
<feature type="transmembrane region" description="Helical" evidence="2">
    <location>
        <begin position="232"/>
        <end position="256"/>
    </location>
</feature>
<feature type="transmembrane region" description="Helical" evidence="2">
    <location>
        <begin position="295"/>
        <end position="316"/>
    </location>
</feature>
<dbReference type="PROSITE" id="PS51257">
    <property type="entry name" value="PROKAR_LIPOPROTEIN"/>
    <property type="match status" value="1"/>
</dbReference>
<keyword evidence="2" id="KW-0472">Membrane</keyword>
<dbReference type="InParanoid" id="A0A2K3DPQ0"/>
<feature type="transmembrane region" description="Helical" evidence="2">
    <location>
        <begin position="790"/>
        <end position="815"/>
    </location>
</feature>
<dbReference type="ExpressionAtlas" id="A0A2K3DPQ0">
    <property type="expression patterns" value="baseline"/>
</dbReference>
<feature type="region of interest" description="Disordered" evidence="1">
    <location>
        <begin position="459"/>
        <end position="478"/>
    </location>
</feature>
<sequence>MFRTCALAALLLGACVGLPQVSAVEQYGGLREAAARRVHERARAPDGSVASDLPLPAVRAHGGRNAAAHSGSPDSGSADASAAGGAAGGLGAAGGAAPPTQSVSIWLILVMTVVMSFLSGVGALPYLFTGKLDPYWSGIANAVGCGVMLAASFDLLEESKAYSAPLVLCGIVLGVVAMAYSQAWLSKFEDVSFSDLQGADARKAMLIIGVMAAHAFGEGSGVGVSFSGPRGWAQGLLVTIAIGLHNIPEGMAVATIMVARGTPPRTALFWTLLSALPQGIVAVPSYMFVETFSSLLPIALGFAAGCMIWIVFAELIPDALETAEHGHVATAATLSAAALQVVSMVIAKLERPDGTVASPISADLRVLLPDLLILAPGLLAPCAAAGLAGRLLPSLPITLGVSVGVGSWLGLAGLISSLLLHDHDPAAAGHLAKHTVLLWAAGGAAVAAAGWRALGTLGGGSGPQRKDSGAAEDSALEGAEAGRVQLSVQGDGHPLTHRHGYDGPLGGPEHVGMVPGAGVGHHVLGNGWVASGPPSANAGGVLAAHHLNGAAPAAAATAVNLPSFMPGGRSGGVERRNGYGPGGGVSSGYDGGFSAAAEAGGRGKDYSAGGSGALHCQGNCNCKDCDTNGKADLWGAPMDLLPAADRPRECVRAALLLGAALLVATLPAAYELSAALLGHLGDTSTLLPPLILKGLVFGLGYVGIARAVAGTPGWQVPTAAAGLLAVTCAAAVCVLLLPLPAGVVPSAEIAFDPTHVAGRLRAFAAGALLLAAVGYMWPAAAHFKPRKVQLGVALGLGGAAAVTLLTAGLCAGTPYCLAPMSAAAH</sequence>
<keyword evidence="5" id="KW-1185">Reference proteome</keyword>
<feature type="transmembrane region" description="Helical" evidence="2">
    <location>
        <begin position="268"/>
        <end position="289"/>
    </location>
</feature>
<dbReference type="KEGG" id="cre:CHLRE_06g281900v5"/>
<feature type="transmembrane region" description="Helical" evidence="2">
    <location>
        <begin position="760"/>
        <end position="778"/>
    </location>
</feature>
<evidence type="ECO:0000313" key="5">
    <source>
        <dbReference type="Proteomes" id="UP000006906"/>
    </source>
</evidence>
<dbReference type="OMA" id="YWSGIAN"/>
<feature type="transmembrane region" description="Helical" evidence="2">
    <location>
        <begin position="135"/>
        <end position="156"/>
    </location>
</feature>
<feature type="transmembrane region" description="Helical" evidence="2">
    <location>
        <begin position="395"/>
        <end position="416"/>
    </location>
</feature>
<evidence type="ECO:0000256" key="1">
    <source>
        <dbReference type="SAM" id="MobiDB-lite"/>
    </source>
</evidence>
<dbReference type="Gramene" id="PNW82513">
    <property type="protein sequence ID" value="PNW82513"/>
    <property type="gene ID" value="CHLRE_06g281900v5"/>
</dbReference>
<name>A0A2K3DPQ0_CHLRE</name>
<feature type="transmembrane region" description="Helical" evidence="2">
    <location>
        <begin position="162"/>
        <end position="183"/>
    </location>
</feature>
<evidence type="ECO:0000256" key="2">
    <source>
        <dbReference type="SAM" id="Phobius"/>
    </source>
</evidence>
<dbReference type="PANTHER" id="PTHR11040:SF70">
    <property type="entry name" value="OS05G0316100 PROTEIN"/>
    <property type="match status" value="1"/>
</dbReference>
<evidence type="ECO:0000256" key="3">
    <source>
        <dbReference type="SAM" id="SignalP"/>
    </source>
</evidence>
<dbReference type="GO" id="GO:0016020">
    <property type="term" value="C:membrane"/>
    <property type="evidence" value="ECO:0000318"/>
    <property type="project" value="GO_Central"/>
</dbReference>
<feature type="transmembrane region" description="Helical" evidence="2">
    <location>
        <begin position="204"/>
        <end position="226"/>
    </location>
</feature>
<dbReference type="GO" id="GO:0071577">
    <property type="term" value="P:zinc ion transmembrane transport"/>
    <property type="evidence" value="ECO:0000318"/>
    <property type="project" value="GO_Central"/>
</dbReference>
<feature type="transmembrane region" description="Helical" evidence="2">
    <location>
        <begin position="436"/>
        <end position="455"/>
    </location>
</feature>
<organism evidence="4 5">
    <name type="scientific">Chlamydomonas reinhardtii</name>
    <name type="common">Chlamydomonas smithii</name>
    <dbReference type="NCBI Taxonomy" id="3055"/>
    <lineage>
        <taxon>Eukaryota</taxon>
        <taxon>Viridiplantae</taxon>
        <taxon>Chlorophyta</taxon>
        <taxon>core chlorophytes</taxon>
        <taxon>Chlorophyceae</taxon>
        <taxon>CS clade</taxon>
        <taxon>Chlamydomonadales</taxon>
        <taxon>Chlamydomonadaceae</taxon>
        <taxon>Chlamydomonas</taxon>
    </lineage>
</organism>
<protein>
    <submittedName>
        <fullName evidence="4">Uncharacterized protein</fullName>
    </submittedName>
</protein>
<feature type="transmembrane region" description="Helical" evidence="2">
    <location>
        <begin position="105"/>
        <end position="128"/>
    </location>
</feature>
<dbReference type="OrthoDB" id="262547at2759"/>
<feature type="transmembrane region" description="Helical" evidence="2">
    <location>
        <begin position="690"/>
        <end position="709"/>
    </location>
</feature>
<accession>A0A2K3DPQ0</accession>
<keyword evidence="2" id="KW-1133">Transmembrane helix</keyword>
<dbReference type="GeneID" id="5720938"/>
<gene>
    <name evidence="4" type="ORF">CHLRE_06g281900v5</name>
</gene>
<dbReference type="GO" id="GO:0005385">
    <property type="term" value="F:zinc ion transmembrane transporter activity"/>
    <property type="evidence" value="ECO:0000318"/>
    <property type="project" value="GO_Central"/>
</dbReference>
<feature type="signal peptide" evidence="3">
    <location>
        <begin position="1"/>
        <end position="23"/>
    </location>
</feature>
<dbReference type="AlphaFoldDB" id="A0A2K3DPQ0"/>
<dbReference type="Proteomes" id="UP000006906">
    <property type="component" value="Chromosome 6"/>
</dbReference>
<dbReference type="RefSeq" id="XP_042923983.1">
    <property type="nucleotide sequence ID" value="XM_043063277.1"/>
</dbReference>
<keyword evidence="2" id="KW-0812">Transmembrane</keyword>
<feature type="transmembrane region" description="Helical" evidence="2">
    <location>
        <begin position="367"/>
        <end position="388"/>
    </location>
</feature>
<evidence type="ECO:0000313" key="4">
    <source>
        <dbReference type="EMBL" id="PNW82513.1"/>
    </source>
</evidence>
<dbReference type="STRING" id="3055.A0A2K3DPQ0"/>
<reference evidence="4 5" key="1">
    <citation type="journal article" date="2007" name="Science">
        <title>The Chlamydomonas genome reveals the evolution of key animal and plant functions.</title>
        <authorList>
            <person name="Merchant S.S."/>
            <person name="Prochnik S.E."/>
            <person name="Vallon O."/>
            <person name="Harris E.H."/>
            <person name="Karpowicz S.J."/>
            <person name="Witman G.B."/>
            <person name="Terry A."/>
            <person name="Salamov A."/>
            <person name="Fritz-Laylin L.K."/>
            <person name="Marechal-Drouard L."/>
            <person name="Marshall W.F."/>
            <person name="Qu L.H."/>
            <person name="Nelson D.R."/>
            <person name="Sanderfoot A.A."/>
            <person name="Spalding M.H."/>
            <person name="Kapitonov V.V."/>
            <person name="Ren Q."/>
            <person name="Ferris P."/>
            <person name="Lindquist E."/>
            <person name="Shapiro H."/>
            <person name="Lucas S.M."/>
            <person name="Grimwood J."/>
            <person name="Schmutz J."/>
            <person name="Cardol P."/>
            <person name="Cerutti H."/>
            <person name="Chanfreau G."/>
            <person name="Chen C.L."/>
            <person name="Cognat V."/>
            <person name="Croft M.T."/>
            <person name="Dent R."/>
            <person name="Dutcher S."/>
            <person name="Fernandez E."/>
            <person name="Fukuzawa H."/>
            <person name="Gonzalez-Ballester D."/>
            <person name="Gonzalez-Halphen D."/>
            <person name="Hallmann A."/>
            <person name="Hanikenne M."/>
            <person name="Hippler M."/>
            <person name="Inwood W."/>
            <person name="Jabbari K."/>
            <person name="Kalanon M."/>
            <person name="Kuras R."/>
            <person name="Lefebvre P.A."/>
            <person name="Lemaire S.D."/>
            <person name="Lobanov A.V."/>
            <person name="Lohr M."/>
            <person name="Manuell A."/>
            <person name="Meier I."/>
            <person name="Mets L."/>
            <person name="Mittag M."/>
            <person name="Mittelmeier T."/>
            <person name="Moroney J.V."/>
            <person name="Moseley J."/>
            <person name="Napoli C."/>
            <person name="Nedelcu A.M."/>
            <person name="Niyogi K."/>
            <person name="Novoselov S.V."/>
            <person name="Paulsen I.T."/>
            <person name="Pazour G."/>
            <person name="Purton S."/>
            <person name="Ral J.P."/>
            <person name="Riano-Pachon D.M."/>
            <person name="Riekhof W."/>
            <person name="Rymarquis L."/>
            <person name="Schroda M."/>
            <person name="Stern D."/>
            <person name="Umen J."/>
            <person name="Willows R."/>
            <person name="Wilson N."/>
            <person name="Zimmer S.L."/>
            <person name="Allmer J."/>
            <person name="Balk J."/>
            <person name="Bisova K."/>
            <person name="Chen C.J."/>
            <person name="Elias M."/>
            <person name="Gendler K."/>
            <person name="Hauser C."/>
            <person name="Lamb M.R."/>
            <person name="Ledford H."/>
            <person name="Long J.C."/>
            <person name="Minagawa J."/>
            <person name="Page M.D."/>
            <person name="Pan J."/>
            <person name="Pootakham W."/>
            <person name="Roje S."/>
            <person name="Rose A."/>
            <person name="Stahlberg E."/>
            <person name="Terauchi A.M."/>
            <person name="Yang P."/>
            <person name="Ball S."/>
            <person name="Bowler C."/>
            <person name="Dieckmann C.L."/>
            <person name="Gladyshev V.N."/>
            <person name="Green P."/>
            <person name="Jorgensen R."/>
            <person name="Mayfield S."/>
            <person name="Mueller-Roeber B."/>
            <person name="Rajamani S."/>
            <person name="Sayre R.T."/>
            <person name="Brokstein P."/>
            <person name="Dubchak I."/>
            <person name="Goodstein D."/>
            <person name="Hornick L."/>
            <person name="Huang Y.W."/>
            <person name="Jhaveri J."/>
            <person name="Luo Y."/>
            <person name="Martinez D."/>
            <person name="Ngau W.C."/>
            <person name="Otillar B."/>
            <person name="Poliakov A."/>
            <person name="Porter A."/>
            <person name="Szajkowski L."/>
            <person name="Werner G."/>
            <person name="Zhou K."/>
            <person name="Grigoriev I.V."/>
            <person name="Rokhsar D.S."/>
            <person name="Grossman A.R."/>
        </authorList>
    </citation>
    <scope>NUCLEOTIDE SEQUENCE [LARGE SCALE GENOMIC DNA]</scope>
    <source>
        <strain evidence="5">CC-503</strain>
    </source>
</reference>
<proteinExistence type="predicted"/>
<keyword evidence="3" id="KW-0732">Signal</keyword>
<feature type="transmembrane region" description="Helical" evidence="2">
    <location>
        <begin position="650"/>
        <end position="670"/>
    </location>
</feature>
<dbReference type="PANTHER" id="PTHR11040">
    <property type="entry name" value="ZINC/IRON TRANSPORTER"/>
    <property type="match status" value="1"/>
</dbReference>
<feature type="transmembrane region" description="Helical" evidence="2">
    <location>
        <begin position="721"/>
        <end position="740"/>
    </location>
</feature>